<evidence type="ECO:0000313" key="3">
    <source>
        <dbReference type="Proteomes" id="UP000607559"/>
    </source>
</evidence>
<keyword evidence="3" id="KW-1185">Reference proteome</keyword>
<reference evidence="2" key="1">
    <citation type="journal article" date="2014" name="Int. J. Syst. Evol. Microbiol.">
        <title>Complete genome sequence of Corynebacterium casei LMG S-19264T (=DSM 44701T), isolated from a smear-ripened cheese.</title>
        <authorList>
            <consortium name="US DOE Joint Genome Institute (JGI-PGF)"/>
            <person name="Walter F."/>
            <person name="Albersmeier A."/>
            <person name="Kalinowski J."/>
            <person name="Ruckert C."/>
        </authorList>
    </citation>
    <scope>NUCLEOTIDE SEQUENCE</scope>
    <source>
        <strain evidence="2">CGMCC 1.15448</strain>
    </source>
</reference>
<dbReference type="Pfam" id="PF04397">
    <property type="entry name" value="LytTR"/>
    <property type="match status" value="1"/>
</dbReference>
<name>A0A8J2UCZ5_9BACT</name>
<dbReference type="GO" id="GO:0003677">
    <property type="term" value="F:DNA binding"/>
    <property type="evidence" value="ECO:0007669"/>
    <property type="project" value="InterPro"/>
</dbReference>
<feature type="domain" description="HTH LytTR-type" evidence="1">
    <location>
        <begin position="1"/>
        <end position="91"/>
    </location>
</feature>
<sequence length="114" mass="13462">MKVDFRHILYIEARKNYTRLVLEERPTALVLVTLKQWEKLLPRELFCRIHRGYIIAIDKILSFDNKYVYLSGEKIAIGEQYRNALPDVVTILSNDSFREPIRSIHSDVLSELEL</sequence>
<dbReference type="AlphaFoldDB" id="A0A8J2UCZ5"/>
<dbReference type="SMART" id="SM00850">
    <property type="entry name" value="LytTR"/>
    <property type="match status" value="1"/>
</dbReference>
<protein>
    <recommendedName>
        <fullName evidence="1">HTH LytTR-type domain-containing protein</fullName>
    </recommendedName>
</protein>
<evidence type="ECO:0000313" key="2">
    <source>
        <dbReference type="EMBL" id="GGA99983.1"/>
    </source>
</evidence>
<dbReference type="Proteomes" id="UP000607559">
    <property type="component" value="Unassembled WGS sequence"/>
</dbReference>
<dbReference type="EMBL" id="BMJC01000002">
    <property type="protein sequence ID" value="GGA99983.1"/>
    <property type="molecule type" value="Genomic_DNA"/>
</dbReference>
<dbReference type="Gene3D" id="2.40.50.1020">
    <property type="entry name" value="LytTr DNA-binding domain"/>
    <property type="match status" value="1"/>
</dbReference>
<dbReference type="InterPro" id="IPR007492">
    <property type="entry name" value="LytTR_DNA-bd_dom"/>
</dbReference>
<proteinExistence type="predicted"/>
<accession>A0A8J2UCZ5</accession>
<organism evidence="2 3">
    <name type="scientific">Puia dinghuensis</name>
    <dbReference type="NCBI Taxonomy" id="1792502"/>
    <lineage>
        <taxon>Bacteria</taxon>
        <taxon>Pseudomonadati</taxon>
        <taxon>Bacteroidota</taxon>
        <taxon>Chitinophagia</taxon>
        <taxon>Chitinophagales</taxon>
        <taxon>Chitinophagaceae</taxon>
        <taxon>Puia</taxon>
    </lineage>
</organism>
<reference evidence="2" key="2">
    <citation type="submission" date="2020-09" db="EMBL/GenBank/DDBJ databases">
        <authorList>
            <person name="Sun Q."/>
            <person name="Zhou Y."/>
        </authorList>
    </citation>
    <scope>NUCLEOTIDE SEQUENCE</scope>
    <source>
        <strain evidence="2">CGMCC 1.15448</strain>
    </source>
</reference>
<gene>
    <name evidence="2" type="ORF">GCM10011511_24130</name>
</gene>
<dbReference type="PROSITE" id="PS50930">
    <property type="entry name" value="HTH_LYTTR"/>
    <property type="match status" value="1"/>
</dbReference>
<comment type="caution">
    <text evidence="2">The sequence shown here is derived from an EMBL/GenBank/DDBJ whole genome shotgun (WGS) entry which is preliminary data.</text>
</comment>
<evidence type="ECO:0000259" key="1">
    <source>
        <dbReference type="PROSITE" id="PS50930"/>
    </source>
</evidence>